<evidence type="ECO:0000313" key="5">
    <source>
        <dbReference type="Proteomes" id="UP000192448"/>
    </source>
</evidence>
<comment type="cofactor">
    <cofactor evidence="1">
        <name>pyridoxal 5'-phosphate</name>
        <dbReference type="ChEBI" id="CHEBI:597326"/>
    </cofactor>
</comment>
<keyword evidence="5" id="KW-1185">Reference proteome</keyword>
<dbReference type="InterPro" id="IPR015422">
    <property type="entry name" value="PyrdxlP-dep_Trfase_small"/>
</dbReference>
<dbReference type="PANTHER" id="PTHR43713">
    <property type="entry name" value="GLUTAMATE-1-SEMIALDEHYDE 2,1-AMINOMUTASE"/>
    <property type="match status" value="1"/>
</dbReference>
<dbReference type="Proteomes" id="UP000192448">
    <property type="component" value="Unassembled WGS sequence"/>
</dbReference>
<evidence type="ECO:0000256" key="1">
    <source>
        <dbReference type="ARBA" id="ARBA00001933"/>
    </source>
</evidence>
<evidence type="ECO:0000256" key="2">
    <source>
        <dbReference type="ARBA" id="ARBA00022898"/>
    </source>
</evidence>
<dbReference type="Pfam" id="PF00202">
    <property type="entry name" value="Aminotran_3"/>
    <property type="match status" value="1"/>
</dbReference>
<keyword evidence="2 3" id="KW-0663">Pyridoxal phosphate</keyword>
<dbReference type="STRING" id="1927124.BST13_02750"/>
<dbReference type="GO" id="GO:0030170">
    <property type="term" value="F:pyridoxal phosphate binding"/>
    <property type="evidence" value="ECO:0007669"/>
    <property type="project" value="InterPro"/>
</dbReference>
<comment type="caution">
    <text evidence="4">The sequence shown here is derived from an EMBL/GenBank/DDBJ whole genome shotgun (WGS) entry which is preliminary data.</text>
</comment>
<dbReference type="PANTHER" id="PTHR43713:SF3">
    <property type="entry name" value="GLUTAMATE-1-SEMIALDEHYDE 2,1-AMINOMUTASE 1, CHLOROPLASTIC-RELATED"/>
    <property type="match status" value="1"/>
</dbReference>
<dbReference type="InterPro" id="IPR005814">
    <property type="entry name" value="Aminotrans_3"/>
</dbReference>
<dbReference type="Gene3D" id="3.40.640.10">
    <property type="entry name" value="Type I PLP-dependent aspartate aminotransferase-like (Major domain)"/>
    <property type="match status" value="1"/>
</dbReference>
<evidence type="ECO:0008006" key="6">
    <source>
        <dbReference type="Google" id="ProtNLM"/>
    </source>
</evidence>
<dbReference type="GO" id="GO:0008483">
    <property type="term" value="F:transaminase activity"/>
    <property type="evidence" value="ECO:0007669"/>
    <property type="project" value="InterPro"/>
</dbReference>
<dbReference type="SUPFAM" id="SSF53383">
    <property type="entry name" value="PLP-dependent transferases"/>
    <property type="match status" value="1"/>
</dbReference>
<proteinExistence type="inferred from homology"/>
<reference evidence="4 5" key="1">
    <citation type="submission" date="2017-02" db="EMBL/GenBank/DDBJ databases">
        <title>The new phylogeny of genus Mycobacterium.</title>
        <authorList>
            <person name="Tortoli E."/>
            <person name="Trovato A."/>
            <person name="Cirillo D.M."/>
        </authorList>
    </citation>
    <scope>NUCLEOTIDE SEQUENCE [LARGE SCALE GENOMIC DNA]</scope>
    <source>
        <strain evidence="4 5">RW6</strain>
    </source>
</reference>
<protein>
    <recommendedName>
        <fullName evidence="6">Aspartate aminotransferase family protein</fullName>
    </recommendedName>
</protein>
<gene>
    <name evidence="4" type="ORF">BST13_02750</name>
</gene>
<dbReference type="AlphaFoldDB" id="A0A1X0BA26"/>
<evidence type="ECO:0000313" key="4">
    <source>
        <dbReference type="EMBL" id="ORA39201.1"/>
    </source>
</evidence>
<dbReference type="InterPro" id="IPR015421">
    <property type="entry name" value="PyrdxlP-dep_Trfase_major"/>
</dbReference>
<dbReference type="EMBL" id="MVHF01000002">
    <property type="protein sequence ID" value="ORA39201.1"/>
    <property type="molecule type" value="Genomic_DNA"/>
</dbReference>
<dbReference type="InterPro" id="IPR015424">
    <property type="entry name" value="PyrdxlP-dep_Trfase"/>
</dbReference>
<comment type="similarity">
    <text evidence="3">Belongs to the class-III pyridoxal-phosphate-dependent aminotransferase family.</text>
</comment>
<name>A0A1X0BA26_9MYCO</name>
<dbReference type="Gene3D" id="3.90.1150.10">
    <property type="entry name" value="Aspartate Aminotransferase, domain 1"/>
    <property type="match status" value="1"/>
</dbReference>
<accession>A0A1X0BA26</accession>
<organism evidence="4 5">
    <name type="scientific">Mycobacterium aquaticum</name>
    <dbReference type="NCBI Taxonomy" id="1927124"/>
    <lineage>
        <taxon>Bacteria</taxon>
        <taxon>Bacillati</taxon>
        <taxon>Actinomycetota</taxon>
        <taxon>Actinomycetes</taxon>
        <taxon>Mycobacteriales</taxon>
        <taxon>Mycobacteriaceae</taxon>
        <taxon>Mycobacterium</taxon>
    </lineage>
</organism>
<evidence type="ECO:0000256" key="3">
    <source>
        <dbReference type="RuleBase" id="RU003560"/>
    </source>
</evidence>
<sequence length="452" mass="48058">MLNTPAARKEKDIVTTTATTPSISKYLARTGRSRDLFEEASLVIPGGVSRATLAYQPYPFYAAAAAGAIVTDVDGNSYVDLINNYTSLPHGHGHGPTTVAVTAELATSSAIGTAHPREAEYAAELRERIPALERLHFTTTGSEAVGFAARVARANTDRIRILKFEGGFHGSHSELYQDIGQPPLPSRTSAHARPESAGMEPAHTITAVYNDIASVRDAFARWGTEIAAVIVEPFLGNSSLVTAQRDFLDVVFESAHRSGALVVFDEVQALRAGYHGAQGLWGYRPDLVAIGKIIGGGYPLGAFGGRADLMSVLAGDGPRVLQTGTFTASPVFVAAGQAAMRSLGQAEYAAIETRTERLRQAIRDEFASARIPVHVNGIGSMFNIAISSEPVTSYQAHRRANTALLSELRLELLLRGVLVMPRGTGCLSTAVTDDHVDLVVDALRGGLAALTR</sequence>